<evidence type="ECO:0000256" key="6">
    <source>
        <dbReference type="SAM" id="MobiDB-lite"/>
    </source>
</evidence>
<dbReference type="AlphaFoldDB" id="A0AA37SY08"/>
<sequence>MRWLKNVSMVYKLIAAFSFLLIPLVFVIYLLVHSLNVAIHDTQYELEGVKGSKAVYELLKSTSEHRDLHSRFAGGDASLIGELRNAAENTSQKFSNLLTVLDESTVFGSGASTGSSEIYDNAENLKFVWESLRNDSQKISPADGIKKHNTLIDKLLMLSSNMSAKSMLTFDVNADAKYLALLITKNLPKIGNSLGKMRANGSVALASGSMNRQQEISLVSQKANLKELLATFVYYENKIFDYSDSQGENLRVQLADDFERVKSAINESIRLTEDNIVFADALSYSASTYFDRMTLSIGTVYKDLDMLTVALNDRLNDRVAALTAERNTEIASISIVTLLALFIGGMVVGNTTTTLATASTLCKNISEGRLDNHIPSGGRDEFSTLFRAFENMQSTLSDRMNEVGRLASVVEHAQVSLMMADNDLNIISLNPAVHKLLKRREVQLQSVFPNFKVDELVGKNIDIFHKKPAHQRGILQNEQSLPLKSEIDIGGIRFRLTAFALKDEHENRLGTCVQWEDLMADPDFANFSGQIEAIGKSYAVIEFEMDGTIITANDNFLSAMGYTLDEVKRKHHRMFVSDELRESQEYSHFWKRLNQGEFLSGEYKRIAKGEREVWIQASYNPILDMYGKPYKVVKYAVEVTQDKMRNADFSGQIEAIGKSSAVIEFDMNGYIQYANDNFLNAMEYSLEEIKGQHHGMFVDSGVRESEEYKDFWKKLNDGEYQSGEYKRIGKGGKEVWIQASYNPIFDMNGTPVKVVKYANDITARKHSILVIRRALISLSKGYVNDKINQDVDPDFEDLKIAMNNSMDKLKSMVIEITESASHVASAAKEISQGNLDLSQRTEEQASSLEETSASMGNFTSTVKDNAQNARVAREVSDSTKDLAQKGGEVVGDAVDAMSEIESSSNKIADIIGVIDEIAFQTNLLALNAAVEAARAGSQGRGFAVVASEVRTLAQRSADAAKEIKSLIQESVAKVSDGTRLVGQSGETLMNIVSSVNEVSGIVKDIDSACQGQSSSIQEVSHSIERMDDMTQQNAALVEEAAASAESLDEQAGNLLELMRFFNTNDVKPLIADNLGLEHKETDSCYLQ</sequence>
<dbReference type="InterPro" id="IPR004089">
    <property type="entry name" value="MCPsignal_dom"/>
</dbReference>
<feature type="domain" description="PAC" evidence="9">
    <location>
        <begin position="721"/>
        <end position="773"/>
    </location>
</feature>
<dbReference type="PROSITE" id="PS50192">
    <property type="entry name" value="T_SNARE"/>
    <property type="match status" value="1"/>
</dbReference>
<keyword evidence="7" id="KW-0472">Membrane</keyword>
<gene>
    <name evidence="12" type="ORF">GCM10007852_12220</name>
</gene>
<dbReference type="GO" id="GO:0007165">
    <property type="term" value="P:signal transduction"/>
    <property type="evidence" value="ECO:0007669"/>
    <property type="project" value="UniProtKB-KW"/>
</dbReference>
<evidence type="ECO:0000256" key="5">
    <source>
        <dbReference type="PROSITE-ProRule" id="PRU00284"/>
    </source>
</evidence>
<dbReference type="InterPro" id="IPR000727">
    <property type="entry name" value="T_SNARE_dom"/>
</dbReference>
<dbReference type="GO" id="GO:0004888">
    <property type="term" value="F:transmembrane signaling receptor activity"/>
    <property type="evidence" value="ECO:0007669"/>
    <property type="project" value="TreeGrafter"/>
</dbReference>
<dbReference type="PROSITE" id="PS50111">
    <property type="entry name" value="CHEMOTAXIS_TRANSDUC_2"/>
    <property type="match status" value="1"/>
</dbReference>
<evidence type="ECO:0000256" key="3">
    <source>
        <dbReference type="ARBA" id="ARBA00023224"/>
    </source>
</evidence>
<dbReference type="InterPro" id="IPR003660">
    <property type="entry name" value="HAMP_dom"/>
</dbReference>
<dbReference type="CDD" id="cd11386">
    <property type="entry name" value="MCP_signal"/>
    <property type="match status" value="1"/>
</dbReference>
<evidence type="ECO:0000259" key="10">
    <source>
        <dbReference type="PROSITE" id="PS50192"/>
    </source>
</evidence>
<name>A0AA37SY08_9ALTE</name>
<dbReference type="GO" id="GO:0006935">
    <property type="term" value="P:chemotaxis"/>
    <property type="evidence" value="ECO:0007669"/>
    <property type="project" value="TreeGrafter"/>
</dbReference>
<comment type="subcellular location">
    <subcellularLocation>
        <location evidence="1">Membrane</location>
    </subcellularLocation>
</comment>
<accession>A0AA37SY08</accession>
<dbReference type="SUPFAM" id="SSF158472">
    <property type="entry name" value="HAMP domain-like"/>
    <property type="match status" value="1"/>
</dbReference>
<evidence type="ECO:0008006" key="14">
    <source>
        <dbReference type="Google" id="ProtNLM"/>
    </source>
</evidence>
<evidence type="ECO:0000313" key="13">
    <source>
        <dbReference type="Proteomes" id="UP001156601"/>
    </source>
</evidence>
<dbReference type="SMART" id="SM00091">
    <property type="entry name" value="PAS"/>
    <property type="match status" value="3"/>
</dbReference>
<dbReference type="Pfam" id="PF08447">
    <property type="entry name" value="PAS_3"/>
    <property type="match status" value="2"/>
</dbReference>
<keyword evidence="3 5" id="KW-0807">Transducer</keyword>
<dbReference type="InterPro" id="IPR013655">
    <property type="entry name" value="PAS_fold_3"/>
</dbReference>
<feature type="domain" description="Methyl-accepting transducer" evidence="8">
    <location>
        <begin position="819"/>
        <end position="1048"/>
    </location>
</feature>
<dbReference type="PANTHER" id="PTHR43531">
    <property type="entry name" value="PROTEIN ICFG"/>
    <property type="match status" value="1"/>
</dbReference>
<evidence type="ECO:0000259" key="8">
    <source>
        <dbReference type="PROSITE" id="PS50111"/>
    </source>
</evidence>
<dbReference type="Gene3D" id="1.10.287.950">
    <property type="entry name" value="Methyl-accepting chemotaxis protein"/>
    <property type="match status" value="1"/>
</dbReference>
<dbReference type="InterPro" id="IPR051310">
    <property type="entry name" value="MCP_chemotaxis"/>
</dbReference>
<dbReference type="GO" id="GO:0005886">
    <property type="term" value="C:plasma membrane"/>
    <property type="evidence" value="ECO:0007669"/>
    <property type="project" value="TreeGrafter"/>
</dbReference>
<evidence type="ECO:0000256" key="1">
    <source>
        <dbReference type="ARBA" id="ARBA00004370"/>
    </source>
</evidence>
<feature type="region of interest" description="Disordered" evidence="6">
    <location>
        <begin position="834"/>
        <end position="859"/>
    </location>
</feature>
<dbReference type="SUPFAM" id="SSF55785">
    <property type="entry name" value="PYP-like sensor domain (PAS domain)"/>
    <property type="match status" value="2"/>
</dbReference>
<dbReference type="InterPro" id="IPR000014">
    <property type="entry name" value="PAS"/>
</dbReference>
<evidence type="ECO:0000313" key="12">
    <source>
        <dbReference type="EMBL" id="GLR70314.1"/>
    </source>
</evidence>
<dbReference type="PROSITE" id="PS50885">
    <property type="entry name" value="HAMP"/>
    <property type="match status" value="1"/>
</dbReference>
<dbReference type="EMBL" id="BSOT01000005">
    <property type="protein sequence ID" value="GLR70314.1"/>
    <property type="molecule type" value="Genomic_DNA"/>
</dbReference>
<keyword evidence="13" id="KW-1185">Reference proteome</keyword>
<dbReference type="PROSITE" id="PS50113">
    <property type="entry name" value="PAC"/>
    <property type="match status" value="1"/>
</dbReference>
<dbReference type="Proteomes" id="UP001156601">
    <property type="component" value="Unassembled WGS sequence"/>
</dbReference>
<protein>
    <recommendedName>
        <fullName evidence="14">Methyl-accepting chemotaxis sensory transducer with Pas/Pac sensor</fullName>
    </recommendedName>
</protein>
<evidence type="ECO:0000256" key="2">
    <source>
        <dbReference type="ARBA" id="ARBA00022481"/>
    </source>
</evidence>
<evidence type="ECO:0000256" key="4">
    <source>
        <dbReference type="ARBA" id="ARBA00029447"/>
    </source>
</evidence>
<evidence type="ECO:0000259" key="9">
    <source>
        <dbReference type="PROSITE" id="PS50113"/>
    </source>
</evidence>
<dbReference type="SMART" id="SM00086">
    <property type="entry name" value="PAC"/>
    <property type="match status" value="2"/>
</dbReference>
<keyword evidence="2" id="KW-0488">Methylation</keyword>
<comment type="similarity">
    <text evidence="4">Belongs to the methyl-accepting chemotaxis (MCP) protein family.</text>
</comment>
<comment type="caution">
    <text evidence="12">The sequence shown here is derived from an EMBL/GenBank/DDBJ whole genome shotgun (WGS) entry which is preliminary data.</text>
</comment>
<dbReference type="Gene3D" id="6.10.340.10">
    <property type="match status" value="1"/>
</dbReference>
<dbReference type="Pfam" id="PF00672">
    <property type="entry name" value="HAMP"/>
    <property type="match status" value="1"/>
</dbReference>
<dbReference type="InterPro" id="IPR035965">
    <property type="entry name" value="PAS-like_dom_sf"/>
</dbReference>
<dbReference type="SUPFAM" id="SSF58104">
    <property type="entry name" value="Methyl-accepting chemotaxis protein (MCP) signaling domain"/>
    <property type="match status" value="1"/>
</dbReference>
<organism evidence="12 13">
    <name type="scientific">Agaribacter marinus</name>
    <dbReference type="NCBI Taxonomy" id="1431249"/>
    <lineage>
        <taxon>Bacteria</taxon>
        <taxon>Pseudomonadati</taxon>
        <taxon>Pseudomonadota</taxon>
        <taxon>Gammaproteobacteria</taxon>
        <taxon>Alteromonadales</taxon>
        <taxon>Alteromonadaceae</taxon>
        <taxon>Agaribacter</taxon>
    </lineage>
</organism>
<feature type="domain" description="HAMP" evidence="11">
    <location>
        <begin position="349"/>
        <end position="401"/>
    </location>
</feature>
<feature type="transmembrane region" description="Helical" evidence="7">
    <location>
        <begin position="12"/>
        <end position="32"/>
    </location>
</feature>
<dbReference type="SMART" id="SM00304">
    <property type="entry name" value="HAMP"/>
    <property type="match status" value="1"/>
</dbReference>
<reference evidence="12" key="1">
    <citation type="journal article" date="2014" name="Int. J. Syst. Evol. Microbiol.">
        <title>Complete genome sequence of Corynebacterium casei LMG S-19264T (=DSM 44701T), isolated from a smear-ripened cheese.</title>
        <authorList>
            <consortium name="US DOE Joint Genome Institute (JGI-PGF)"/>
            <person name="Walter F."/>
            <person name="Albersmeier A."/>
            <person name="Kalinowski J."/>
            <person name="Ruckert C."/>
        </authorList>
    </citation>
    <scope>NUCLEOTIDE SEQUENCE</scope>
    <source>
        <strain evidence="12">NBRC 110023</strain>
    </source>
</reference>
<dbReference type="FunFam" id="1.10.287.950:FF:000001">
    <property type="entry name" value="Methyl-accepting chemotaxis sensory transducer"/>
    <property type="match status" value="1"/>
</dbReference>
<dbReference type="Pfam" id="PF00015">
    <property type="entry name" value="MCPsignal"/>
    <property type="match status" value="1"/>
</dbReference>
<dbReference type="InterPro" id="IPR000700">
    <property type="entry name" value="PAS-assoc_C"/>
</dbReference>
<dbReference type="NCBIfam" id="TIGR00229">
    <property type="entry name" value="sensory_box"/>
    <property type="match status" value="2"/>
</dbReference>
<dbReference type="Pfam" id="PF13188">
    <property type="entry name" value="PAS_8"/>
    <property type="match status" value="1"/>
</dbReference>
<feature type="domain" description="T-SNARE coiled-coil homology" evidence="10">
    <location>
        <begin position="978"/>
        <end position="1040"/>
    </location>
</feature>
<evidence type="ECO:0000259" key="11">
    <source>
        <dbReference type="PROSITE" id="PS50885"/>
    </source>
</evidence>
<dbReference type="InterPro" id="IPR001610">
    <property type="entry name" value="PAC"/>
</dbReference>
<dbReference type="Gene3D" id="3.30.450.20">
    <property type="entry name" value="PAS domain"/>
    <property type="match status" value="3"/>
</dbReference>
<keyword evidence="7" id="KW-0812">Transmembrane</keyword>
<evidence type="ECO:0000256" key="7">
    <source>
        <dbReference type="SAM" id="Phobius"/>
    </source>
</evidence>
<dbReference type="PANTHER" id="PTHR43531:SF14">
    <property type="entry name" value="METHYL-ACCEPTING CHEMOTAXIS PROTEIN I-RELATED"/>
    <property type="match status" value="1"/>
</dbReference>
<dbReference type="RefSeq" id="WP_284216616.1">
    <property type="nucleotide sequence ID" value="NZ_BSOT01000005.1"/>
</dbReference>
<dbReference type="SMART" id="SM00283">
    <property type="entry name" value="MA"/>
    <property type="match status" value="1"/>
</dbReference>
<dbReference type="CDD" id="cd00130">
    <property type="entry name" value="PAS"/>
    <property type="match status" value="2"/>
</dbReference>
<reference evidence="12" key="2">
    <citation type="submission" date="2023-01" db="EMBL/GenBank/DDBJ databases">
        <title>Draft genome sequence of Agaribacter marinus strain NBRC 110023.</title>
        <authorList>
            <person name="Sun Q."/>
            <person name="Mori K."/>
        </authorList>
    </citation>
    <scope>NUCLEOTIDE SEQUENCE</scope>
    <source>
        <strain evidence="12">NBRC 110023</strain>
    </source>
</reference>
<proteinExistence type="inferred from homology"/>
<dbReference type="CDD" id="cd06225">
    <property type="entry name" value="HAMP"/>
    <property type="match status" value="1"/>
</dbReference>
<keyword evidence="7" id="KW-1133">Transmembrane helix</keyword>